<dbReference type="SUPFAM" id="SSF50156">
    <property type="entry name" value="PDZ domain-like"/>
    <property type="match status" value="1"/>
</dbReference>
<feature type="region of interest" description="Disordered" evidence="1">
    <location>
        <begin position="319"/>
        <end position="340"/>
    </location>
</feature>
<dbReference type="Gene3D" id="2.30.42.10">
    <property type="match status" value="1"/>
</dbReference>
<feature type="compositionally biased region" description="Acidic residues" evidence="1">
    <location>
        <begin position="784"/>
        <end position="793"/>
    </location>
</feature>
<dbReference type="CDD" id="cd00136">
    <property type="entry name" value="PDZ_canonical"/>
    <property type="match status" value="1"/>
</dbReference>
<feature type="region of interest" description="Disordered" evidence="1">
    <location>
        <begin position="1209"/>
        <end position="1236"/>
    </location>
</feature>
<evidence type="ECO:0000313" key="5">
    <source>
        <dbReference type="Proteomes" id="UP000887566"/>
    </source>
</evidence>
<feature type="compositionally biased region" description="Polar residues" evidence="1">
    <location>
        <begin position="1459"/>
        <end position="1470"/>
    </location>
</feature>
<keyword evidence="3" id="KW-0732">Signal</keyword>
<feature type="compositionally biased region" description="Basic and acidic residues" evidence="1">
    <location>
        <begin position="91"/>
        <end position="100"/>
    </location>
</feature>
<evidence type="ECO:0000256" key="3">
    <source>
        <dbReference type="SAM" id="SignalP"/>
    </source>
</evidence>
<feature type="compositionally biased region" description="Low complexity" evidence="1">
    <location>
        <begin position="813"/>
        <end position="837"/>
    </location>
</feature>
<keyword evidence="2" id="KW-0812">Transmembrane</keyword>
<feature type="compositionally biased region" description="Pro residues" evidence="1">
    <location>
        <begin position="1296"/>
        <end position="1306"/>
    </location>
</feature>
<feature type="compositionally biased region" description="Low complexity" evidence="1">
    <location>
        <begin position="878"/>
        <end position="892"/>
    </location>
</feature>
<feature type="region of interest" description="Disordered" evidence="1">
    <location>
        <begin position="501"/>
        <end position="569"/>
    </location>
</feature>
<feature type="region of interest" description="Disordered" evidence="1">
    <location>
        <begin position="356"/>
        <end position="411"/>
    </location>
</feature>
<feature type="signal peptide" evidence="3">
    <location>
        <begin position="1"/>
        <end position="24"/>
    </location>
</feature>
<accession>A0A914WF17</accession>
<dbReference type="InterPro" id="IPR036034">
    <property type="entry name" value="PDZ_sf"/>
</dbReference>
<evidence type="ECO:0000256" key="2">
    <source>
        <dbReference type="SAM" id="Phobius"/>
    </source>
</evidence>
<feature type="chain" id="PRO_5037873478" evidence="3">
    <location>
        <begin position="25"/>
        <end position="1529"/>
    </location>
</feature>
<protein>
    <submittedName>
        <fullName evidence="6">PDZ domain-containing protein</fullName>
    </submittedName>
</protein>
<name>A0A914WF17_9BILA</name>
<feature type="compositionally biased region" description="Low complexity" evidence="1">
    <location>
        <begin position="1479"/>
        <end position="1520"/>
    </location>
</feature>
<feature type="compositionally biased region" description="Polar residues" evidence="1">
    <location>
        <begin position="1330"/>
        <end position="1342"/>
    </location>
</feature>
<evidence type="ECO:0000313" key="6">
    <source>
        <dbReference type="WBParaSite" id="PSAMB.scaffold372size54237.g5192.t1"/>
    </source>
</evidence>
<feature type="compositionally biased region" description="Low complexity" evidence="1">
    <location>
        <begin position="964"/>
        <end position="976"/>
    </location>
</feature>
<feature type="region of interest" description="Disordered" evidence="1">
    <location>
        <begin position="1260"/>
        <end position="1522"/>
    </location>
</feature>
<keyword evidence="2" id="KW-0472">Membrane</keyword>
<feature type="compositionally biased region" description="Polar residues" evidence="1">
    <location>
        <begin position="518"/>
        <end position="546"/>
    </location>
</feature>
<dbReference type="InterPro" id="IPR001478">
    <property type="entry name" value="PDZ"/>
</dbReference>
<feature type="region of interest" description="Disordered" evidence="1">
    <location>
        <begin position="718"/>
        <end position="1176"/>
    </location>
</feature>
<dbReference type="WBParaSite" id="PSAMB.scaffold372size54237.g5192.t1">
    <property type="protein sequence ID" value="PSAMB.scaffold372size54237.g5192.t1"/>
    <property type="gene ID" value="PSAMB.scaffold372size54237.g5192"/>
</dbReference>
<dbReference type="Pfam" id="PF00595">
    <property type="entry name" value="PDZ"/>
    <property type="match status" value="1"/>
</dbReference>
<feature type="compositionally biased region" description="Low complexity" evidence="1">
    <location>
        <begin position="983"/>
        <end position="1146"/>
    </location>
</feature>
<feature type="compositionally biased region" description="Pro residues" evidence="1">
    <location>
        <begin position="432"/>
        <end position="447"/>
    </location>
</feature>
<sequence>MTRWTVDGLVVVLVLLWTTPTALAVDTCLQASGLAGLIFGCIFGTVLVCVVVALLLWWLLKRRKPGEKILVIEKPSEQTAYDNRALDVEDKGVATEETPARPRRVKKTRDQGTSNDTLQEKPKHRPSFIDRLRSKKSFSNSQSTDSLQAQNETVFLKSRDLGGLGFNIHGNMSDGIYIKDLLENGPAVDSGKIFPGDRLVNVTINFEKIVFEDALTILSYASPYMVTLELQRRVETVTIPVVQTEANSIARIHPLFRSQSISELPVSSQKSEARRALSLHTKTPVPVHVVESDASDNRSLTPIIENVAPMHRTTIEMEIGARTPTPSPPPTTSDDPYSSLSASEKFEVMQLSYEEPVTSASTPDLYHPDEVDSLEQDDEDNATLSSSPPPPPKPILSRASPTPAQSDNDSLPDVETIKQQFEMNRLELRTPSPSPPPLPPPLPPPPEIATLSVKKFGRPDEMATSPIIERKLPKLPSSAISPRRSKEDDAEAAMRLYQQRRQQLKPAGDRSSWARTAVSDSGSDHSGLTSALTSPTGSTGVRTVSSVHPPLGREFDTAHTNGDPALRRKPLVHDDSLDKDQVAKLMYNQQYLVKQQEDLARMGVHIPLSGHLKSARKGNAMLESGTLDWVTDGTLLTLIAATAAPPGTNRRTNGAMSVRRVRAPQCAVRLDADGRPVEEVTVDCAFHRPEQHEEVTIEAGLGIMSESMFSESMVGSVIENKPDAGQDPAAAQPPAPGATVPVLPQASQPAPQQPATANQPPAQAPSQPTPVQIIRKKPPPPPSSDEEEEDSEEEVVKPTARRSSGFKLMTGNAPAEPQTPAAAAPAAAPQPAPAQDAKAPEKPKSPIPQVVIQPPAAAAPTPAPAPAAAPAAEKKEAAAPPAAQAPAAQPKQEPAESKPKADTVVWKSEPAKDAPEQPKPAPVQQQPAQTPPQPAAEQPKPQAAQQQPQPAQQQPSQPKPAQQPQPAQQQAPQQAPQQPPAQQPQAQQKPALPAQPVQQQQPPQQKPAQPVQQPPAQQQQVQQKPAQPVQPLQPAQQPQPQQQPLQQKPAQQQQPPQQKPAQPFQQPSAQQPQAQQKPAQPVQQPQPVQQQKPAQPVQQQPQQKPVQQPQPVQAQPAAAAPPQQVQQPTPGKVQPAQQPQQQALVQHTIVPHPTHSTKPKWEEHTEEPEPLPLQAGPKVQVCDWVPEHQEMTPVASTAKSTYKPNQIQLNKAWPPPIDDDTQRGLSPGQIKMSSQNDVAWIQQESVTEKRVMRGAPWVRYAQKAQNEPVKIVDQSERQWPPPEPETHPSSQTGPQHMPPVNWPPPEDQTAQYWPAANAAELLAEFDGRNGQKSASPRPQLSPGNHDAALSRFSCSAIKVQKSQRQWPPPPPEYLDDSAQASPQPPQQQQPAPSSHQVPQAQSQQFQAQQAQHSPHGPQHVQQPSQHAGAQQQQQFQNRNAPAPGQTQQLQQGFAPVQPQPSQNVSRQQQPIAHPVPTTQPIGRGAPAQQPQQPQQPIQQPVQQPVQQPLRNQQPFQQQQQVTSICKLVW</sequence>
<feature type="region of interest" description="Disordered" evidence="1">
    <location>
        <begin position="91"/>
        <end position="126"/>
    </location>
</feature>
<evidence type="ECO:0000256" key="1">
    <source>
        <dbReference type="SAM" id="MobiDB-lite"/>
    </source>
</evidence>
<feature type="compositionally biased region" description="Low complexity" evidence="1">
    <location>
        <begin position="1388"/>
        <end position="1436"/>
    </location>
</feature>
<feature type="transmembrane region" description="Helical" evidence="2">
    <location>
        <begin position="34"/>
        <end position="60"/>
    </location>
</feature>
<feature type="compositionally biased region" description="Low complexity" evidence="1">
    <location>
        <begin position="744"/>
        <end position="770"/>
    </location>
</feature>
<dbReference type="PROSITE" id="PS50106">
    <property type="entry name" value="PDZ"/>
    <property type="match status" value="1"/>
</dbReference>
<keyword evidence="2" id="KW-1133">Transmembrane helix</keyword>
<feature type="compositionally biased region" description="Low complexity" evidence="1">
    <location>
        <begin position="935"/>
        <end position="956"/>
    </location>
</feature>
<dbReference type="SMART" id="SM00228">
    <property type="entry name" value="PDZ"/>
    <property type="match status" value="1"/>
</dbReference>
<organism evidence="5 6">
    <name type="scientific">Plectus sambesii</name>
    <dbReference type="NCBI Taxonomy" id="2011161"/>
    <lineage>
        <taxon>Eukaryota</taxon>
        <taxon>Metazoa</taxon>
        <taxon>Ecdysozoa</taxon>
        <taxon>Nematoda</taxon>
        <taxon>Chromadorea</taxon>
        <taxon>Plectida</taxon>
        <taxon>Plectina</taxon>
        <taxon>Plectoidea</taxon>
        <taxon>Plectidae</taxon>
        <taxon>Plectus</taxon>
    </lineage>
</organism>
<evidence type="ECO:0000259" key="4">
    <source>
        <dbReference type="PROSITE" id="PS50106"/>
    </source>
</evidence>
<feature type="region of interest" description="Disordered" evidence="1">
    <location>
        <begin position="427"/>
        <end position="450"/>
    </location>
</feature>
<feature type="compositionally biased region" description="Acidic residues" evidence="1">
    <location>
        <begin position="371"/>
        <end position="381"/>
    </location>
</feature>
<proteinExistence type="predicted"/>
<keyword evidence="5" id="KW-1185">Reference proteome</keyword>
<feature type="domain" description="PDZ" evidence="4">
    <location>
        <begin position="153"/>
        <end position="218"/>
    </location>
</feature>
<dbReference type="Proteomes" id="UP000887566">
    <property type="component" value="Unplaced"/>
</dbReference>
<reference evidence="6" key="1">
    <citation type="submission" date="2022-11" db="UniProtKB">
        <authorList>
            <consortium name="WormBaseParasite"/>
        </authorList>
    </citation>
    <scope>IDENTIFICATION</scope>
</reference>